<comment type="caution">
    <text evidence="6">The sequence shown here is derived from an EMBL/GenBank/DDBJ whole genome shotgun (WGS) entry which is preliminary data.</text>
</comment>
<evidence type="ECO:0000256" key="3">
    <source>
        <dbReference type="ARBA" id="ARBA00022827"/>
    </source>
</evidence>
<evidence type="ECO:0000256" key="2">
    <source>
        <dbReference type="ARBA" id="ARBA00005466"/>
    </source>
</evidence>
<feature type="domain" description="FAD-binding PCMH-type" evidence="5">
    <location>
        <begin position="55"/>
        <end position="231"/>
    </location>
</feature>
<evidence type="ECO:0000256" key="4">
    <source>
        <dbReference type="ARBA" id="ARBA00023002"/>
    </source>
</evidence>
<keyword evidence="3" id="KW-0285">Flavoprotein</keyword>
<dbReference type="Proteomes" id="UP000623129">
    <property type="component" value="Unassembled WGS sequence"/>
</dbReference>
<dbReference type="PROSITE" id="PS51387">
    <property type="entry name" value="FAD_PCMH"/>
    <property type="match status" value="1"/>
</dbReference>
<dbReference type="InterPro" id="IPR016169">
    <property type="entry name" value="FAD-bd_PCMH_sub2"/>
</dbReference>
<dbReference type="InterPro" id="IPR006094">
    <property type="entry name" value="Oxid_FAD_bind_N"/>
</dbReference>
<dbReference type="InterPro" id="IPR016166">
    <property type="entry name" value="FAD-bd_PCMH"/>
</dbReference>
<dbReference type="InterPro" id="IPR006093">
    <property type="entry name" value="Oxy_OxRdtase_FAD_BS"/>
</dbReference>
<keyword evidence="4" id="KW-0560">Oxidoreductase</keyword>
<evidence type="ECO:0000259" key="5">
    <source>
        <dbReference type="PROSITE" id="PS51387"/>
    </source>
</evidence>
<evidence type="ECO:0000256" key="1">
    <source>
        <dbReference type="ARBA" id="ARBA00001974"/>
    </source>
</evidence>
<gene>
    <name evidence="6" type="ORF">FCM35_KLT01014</name>
</gene>
<dbReference type="GO" id="GO:0016491">
    <property type="term" value="F:oxidoreductase activity"/>
    <property type="evidence" value="ECO:0007669"/>
    <property type="project" value="UniProtKB-KW"/>
</dbReference>
<keyword evidence="7" id="KW-1185">Reference proteome</keyword>
<reference evidence="6" key="1">
    <citation type="submission" date="2020-01" db="EMBL/GenBank/DDBJ databases">
        <title>Genome sequence of Kobresia littledalei, the first chromosome-level genome in the family Cyperaceae.</title>
        <authorList>
            <person name="Qu G."/>
        </authorList>
    </citation>
    <scope>NUCLEOTIDE SEQUENCE</scope>
    <source>
        <strain evidence="6">C.B.Clarke</strain>
        <tissue evidence="6">Leaf</tissue>
    </source>
</reference>
<proteinExistence type="inferred from homology"/>
<dbReference type="Gene3D" id="3.30.465.10">
    <property type="match status" value="1"/>
</dbReference>
<dbReference type="PANTHER" id="PTHR32448">
    <property type="entry name" value="OS08G0158400 PROTEIN"/>
    <property type="match status" value="1"/>
</dbReference>
<protein>
    <submittedName>
        <fullName evidence="6">Tetrahydrocannabinolic acid synthase-like protein</fullName>
    </submittedName>
</protein>
<dbReference type="Gene3D" id="3.30.43.10">
    <property type="entry name" value="Uridine Diphospho-n-acetylenolpyruvylglucosamine Reductase, domain 2"/>
    <property type="match status" value="1"/>
</dbReference>
<dbReference type="InterPro" id="IPR036318">
    <property type="entry name" value="FAD-bd_PCMH-like_sf"/>
</dbReference>
<accession>A0A833REC4</accession>
<keyword evidence="3" id="KW-0274">FAD</keyword>
<dbReference type="SUPFAM" id="SSF56176">
    <property type="entry name" value="FAD-binding/transporter-associated domain-like"/>
    <property type="match status" value="1"/>
</dbReference>
<dbReference type="OrthoDB" id="407275at2759"/>
<dbReference type="AlphaFoldDB" id="A0A833REC4"/>
<dbReference type="GO" id="GO:0071949">
    <property type="term" value="F:FAD binding"/>
    <property type="evidence" value="ECO:0007669"/>
    <property type="project" value="InterPro"/>
</dbReference>
<comment type="cofactor">
    <cofactor evidence="1">
        <name>FAD</name>
        <dbReference type="ChEBI" id="CHEBI:57692"/>
    </cofactor>
</comment>
<sequence>MSLAFPIQSTETFVDCLLYQCPNSNISQWVYTQNNPSYTSILDSSIRNLRFMSPNTTKPFLVLTPSNVQEVQASIVCCKNHSLSIRVRSGGHDYEGLSYRSISGTRFVMIDLANLRDIHVDTHHRVAWVQSGVSLGELYHNLSQKSGPLAFPSGTCPTVCVGGIFSGGGFGMLSRKYGLSVDNILDAKLVDASGTVLNRDSMGEDLFWAIRGGGGGSFGIVISWKIRLVQVPETVSVATLNRTTKQGAIRLVEKWQYIAPNFSEDVLLKFAIQSDKSRGMPVAIFTSFYLGRCSDMLIYMQVHFPELGREFCTKYC</sequence>
<dbReference type="PROSITE" id="PS00862">
    <property type="entry name" value="OX2_COVAL_FAD"/>
    <property type="match status" value="1"/>
</dbReference>
<name>A0A833REC4_9POAL</name>
<organism evidence="6 7">
    <name type="scientific">Carex littledalei</name>
    <dbReference type="NCBI Taxonomy" id="544730"/>
    <lineage>
        <taxon>Eukaryota</taxon>
        <taxon>Viridiplantae</taxon>
        <taxon>Streptophyta</taxon>
        <taxon>Embryophyta</taxon>
        <taxon>Tracheophyta</taxon>
        <taxon>Spermatophyta</taxon>
        <taxon>Magnoliopsida</taxon>
        <taxon>Liliopsida</taxon>
        <taxon>Poales</taxon>
        <taxon>Cyperaceae</taxon>
        <taxon>Cyperoideae</taxon>
        <taxon>Cariceae</taxon>
        <taxon>Carex</taxon>
        <taxon>Carex subgen. Euthyceras</taxon>
    </lineage>
</organism>
<dbReference type="InterPro" id="IPR016167">
    <property type="entry name" value="FAD-bd_PCMH_sub1"/>
</dbReference>
<evidence type="ECO:0000313" key="6">
    <source>
        <dbReference type="EMBL" id="KAF3333323.1"/>
    </source>
</evidence>
<dbReference type="Pfam" id="PF01565">
    <property type="entry name" value="FAD_binding_4"/>
    <property type="match status" value="1"/>
</dbReference>
<evidence type="ECO:0000313" key="7">
    <source>
        <dbReference type="Proteomes" id="UP000623129"/>
    </source>
</evidence>
<comment type="similarity">
    <text evidence="2">Belongs to the oxygen-dependent FAD-linked oxidoreductase family.</text>
</comment>
<dbReference type="EMBL" id="SWLB01000010">
    <property type="protein sequence ID" value="KAF3333323.1"/>
    <property type="molecule type" value="Genomic_DNA"/>
</dbReference>
<dbReference type="Gene3D" id="3.40.462.20">
    <property type="match status" value="1"/>
</dbReference>